<dbReference type="Pfam" id="PF00534">
    <property type="entry name" value="Glycos_transf_1"/>
    <property type="match status" value="1"/>
</dbReference>
<dbReference type="AlphaFoldDB" id="X0YQC9"/>
<accession>X0YQC9</accession>
<evidence type="ECO:0000259" key="2">
    <source>
        <dbReference type="Pfam" id="PF00534"/>
    </source>
</evidence>
<comment type="caution">
    <text evidence="3">The sequence shown here is derived from an EMBL/GenBank/DDBJ whole genome shotgun (WGS) entry which is preliminary data.</text>
</comment>
<dbReference type="PANTHER" id="PTHR46401:SF2">
    <property type="entry name" value="GLYCOSYLTRANSFERASE WBBK-RELATED"/>
    <property type="match status" value="1"/>
</dbReference>
<dbReference type="PANTHER" id="PTHR46401">
    <property type="entry name" value="GLYCOSYLTRANSFERASE WBBK-RELATED"/>
    <property type="match status" value="1"/>
</dbReference>
<reference evidence="3" key="1">
    <citation type="journal article" date="2014" name="Front. Microbiol.">
        <title>High frequency of phylogenetically diverse reductive dehalogenase-homologous genes in deep subseafloor sedimentary metagenomes.</title>
        <authorList>
            <person name="Kawai M."/>
            <person name="Futagami T."/>
            <person name="Toyoda A."/>
            <person name="Takaki Y."/>
            <person name="Nishi S."/>
            <person name="Hori S."/>
            <person name="Arai W."/>
            <person name="Tsubouchi T."/>
            <person name="Morono Y."/>
            <person name="Uchiyama I."/>
            <person name="Ito T."/>
            <person name="Fujiyama A."/>
            <person name="Inagaki F."/>
            <person name="Takami H."/>
        </authorList>
    </citation>
    <scope>NUCLEOTIDE SEQUENCE</scope>
    <source>
        <strain evidence="3">Expedition CK06-06</strain>
    </source>
</reference>
<feature type="domain" description="Glycosyl transferase family 1" evidence="2">
    <location>
        <begin position="81"/>
        <end position="171"/>
    </location>
</feature>
<dbReference type="EMBL" id="BARS01043369">
    <property type="protein sequence ID" value="GAG38931.1"/>
    <property type="molecule type" value="Genomic_DNA"/>
</dbReference>
<dbReference type="CDD" id="cd03801">
    <property type="entry name" value="GT4_PimA-like"/>
    <property type="match status" value="1"/>
</dbReference>
<dbReference type="Gene3D" id="3.40.50.2000">
    <property type="entry name" value="Glycogen Phosphorylase B"/>
    <property type="match status" value="2"/>
</dbReference>
<feature type="non-terminal residue" evidence="3">
    <location>
        <position position="171"/>
    </location>
</feature>
<dbReference type="InterPro" id="IPR001296">
    <property type="entry name" value="Glyco_trans_1"/>
</dbReference>
<protein>
    <recommendedName>
        <fullName evidence="2">Glycosyl transferase family 1 domain-containing protein</fullName>
    </recommendedName>
</protein>
<name>X0YQC9_9ZZZZ</name>
<keyword evidence="1" id="KW-0808">Transferase</keyword>
<evidence type="ECO:0000256" key="1">
    <source>
        <dbReference type="ARBA" id="ARBA00022679"/>
    </source>
</evidence>
<dbReference type="SUPFAM" id="SSF53756">
    <property type="entry name" value="UDP-Glycosyltransferase/glycogen phosphorylase"/>
    <property type="match status" value="1"/>
</dbReference>
<evidence type="ECO:0000313" key="3">
    <source>
        <dbReference type="EMBL" id="GAG38931.1"/>
    </source>
</evidence>
<dbReference type="GO" id="GO:0016757">
    <property type="term" value="F:glycosyltransferase activity"/>
    <property type="evidence" value="ECO:0007669"/>
    <property type="project" value="InterPro"/>
</dbReference>
<gene>
    <name evidence="3" type="ORF">S01H1_65672</name>
</gene>
<proteinExistence type="predicted"/>
<sequence length="171" mass="19118">MTHHGPDYKRAKWGRLAKAVLKLGERLGCKYANQIIAISAGIKTQVKEKFDRETHLIPNGIEILERARKMAYIESLGLTPGRYILSVARFVPEKGLHHLISAFSSLQTDWKLVITGDADHETPYSRRLKSQAATDRKVVLTGFIQGNALNEIYSHAGLFVLPSYHEGLPIA</sequence>
<organism evidence="3">
    <name type="scientific">marine sediment metagenome</name>
    <dbReference type="NCBI Taxonomy" id="412755"/>
    <lineage>
        <taxon>unclassified sequences</taxon>
        <taxon>metagenomes</taxon>
        <taxon>ecological metagenomes</taxon>
    </lineage>
</organism>